<evidence type="ECO:0000313" key="2">
    <source>
        <dbReference type="EMBL" id="CAB4262571.1"/>
    </source>
</evidence>
<dbReference type="AlphaFoldDB" id="A0A6J5TF99"/>
<reference evidence="2 3" key="1">
    <citation type="submission" date="2020-05" db="EMBL/GenBank/DDBJ databases">
        <authorList>
            <person name="Campoy J."/>
            <person name="Schneeberger K."/>
            <person name="Spophaly S."/>
        </authorList>
    </citation>
    <scope>NUCLEOTIDE SEQUENCE [LARGE SCALE GENOMIC DNA]</scope>
    <source>
        <strain evidence="2">PruArmRojPasFocal</strain>
    </source>
</reference>
<evidence type="ECO:0000313" key="3">
    <source>
        <dbReference type="Proteomes" id="UP000507222"/>
    </source>
</evidence>
<feature type="region of interest" description="Disordered" evidence="1">
    <location>
        <begin position="1"/>
        <end position="37"/>
    </location>
</feature>
<dbReference type="EMBL" id="CAEKDK010000001">
    <property type="protein sequence ID" value="CAB4262571.1"/>
    <property type="molecule type" value="Genomic_DNA"/>
</dbReference>
<dbReference type="Proteomes" id="UP000507222">
    <property type="component" value="Unassembled WGS sequence"/>
</dbReference>
<gene>
    <name evidence="2" type="ORF">CURHAP_LOCUS1847</name>
</gene>
<protein>
    <submittedName>
        <fullName evidence="2">Uncharacterized protein</fullName>
    </submittedName>
</protein>
<evidence type="ECO:0000256" key="1">
    <source>
        <dbReference type="SAM" id="MobiDB-lite"/>
    </source>
</evidence>
<sequence>MTDYTGQGGGGCTTVPKSGRNIKGNEITAQGGKGIGISNFDNCTLYKNLNNEDDATAGGKKAPPKLSPSLQQEVTRP</sequence>
<proteinExistence type="predicted"/>
<name>A0A6J5TF99_PRUAR</name>
<organism evidence="2 3">
    <name type="scientific">Prunus armeniaca</name>
    <name type="common">Apricot</name>
    <name type="synonym">Armeniaca vulgaris</name>
    <dbReference type="NCBI Taxonomy" id="36596"/>
    <lineage>
        <taxon>Eukaryota</taxon>
        <taxon>Viridiplantae</taxon>
        <taxon>Streptophyta</taxon>
        <taxon>Embryophyta</taxon>
        <taxon>Tracheophyta</taxon>
        <taxon>Spermatophyta</taxon>
        <taxon>Magnoliopsida</taxon>
        <taxon>eudicotyledons</taxon>
        <taxon>Gunneridae</taxon>
        <taxon>Pentapetalae</taxon>
        <taxon>rosids</taxon>
        <taxon>fabids</taxon>
        <taxon>Rosales</taxon>
        <taxon>Rosaceae</taxon>
        <taxon>Amygdaloideae</taxon>
        <taxon>Amygdaleae</taxon>
        <taxon>Prunus</taxon>
    </lineage>
</organism>
<feature type="compositionally biased region" description="Gly residues" evidence="1">
    <location>
        <begin position="1"/>
        <end position="12"/>
    </location>
</feature>
<feature type="region of interest" description="Disordered" evidence="1">
    <location>
        <begin position="49"/>
        <end position="77"/>
    </location>
</feature>
<feature type="compositionally biased region" description="Polar residues" evidence="1">
    <location>
        <begin position="68"/>
        <end position="77"/>
    </location>
</feature>
<accession>A0A6J5TF99</accession>